<keyword evidence="2" id="KW-1185">Reference proteome</keyword>
<gene>
    <name evidence="1" type="ORF">LEP1GSC178_0035</name>
</gene>
<comment type="caution">
    <text evidence="1">The sequence shown here is derived from an EMBL/GenBank/DDBJ whole genome shotgun (WGS) entry which is preliminary data.</text>
</comment>
<evidence type="ECO:0000313" key="2">
    <source>
        <dbReference type="Proteomes" id="UP000018720"/>
    </source>
</evidence>
<organism evidence="1 2">
    <name type="scientific">Leptospira licerasiae str. MMD4847</name>
    <dbReference type="NCBI Taxonomy" id="1049971"/>
    <lineage>
        <taxon>Bacteria</taxon>
        <taxon>Pseudomonadati</taxon>
        <taxon>Spirochaetota</taxon>
        <taxon>Spirochaetia</taxon>
        <taxon>Leptospirales</taxon>
        <taxon>Leptospiraceae</taxon>
        <taxon>Leptospira</taxon>
    </lineage>
</organism>
<dbReference type="Proteomes" id="UP000018720">
    <property type="component" value="Unassembled WGS sequence"/>
</dbReference>
<reference evidence="1 2" key="1">
    <citation type="submission" date="2012-08" db="EMBL/GenBank/DDBJ databases">
        <authorList>
            <person name="Harkins D.M."/>
            <person name="Durkin A.S."/>
            <person name="Selengut J.D."/>
            <person name="Sanka R."/>
            <person name="DePew J."/>
            <person name="Purushe J."/>
            <person name="Matthias M.A."/>
            <person name="Vinetz J.M."/>
            <person name="Sutton G.G."/>
            <person name="Nelson W.C."/>
            <person name="Fouts D.E."/>
        </authorList>
    </citation>
    <scope>NUCLEOTIDE SEQUENCE [LARGE SCALE GENOMIC DNA]</scope>
    <source>
        <strain evidence="1 2">MMD4847</strain>
    </source>
</reference>
<sequence length="192" mass="22092">MRKMEEIISHPLSNSAVLSGSNSRKIAHDLLSQISMAGEDIHVFDCAIRFNVFSITQATKENRFVALHNIKIQRAFTPYQLLDSITQLLDRTIDPKCHPLLLFLSPAKQFFDQDVKPKEKEHILSILISKFQKLHSKGFRFLIAESIRKESPLYTSYIEKLKHSFGTIEQPEPNKELEDGQNCYTLFSNTQV</sequence>
<accession>A0ABP2RFX3</accession>
<name>A0ABP2RFX3_9LEPT</name>
<protein>
    <recommendedName>
        <fullName evidence="3">DNA recombination and repair protein Rad51-like C-terminal domain-containing protein</fullName>
    </recommendedName>
</protein>
<evidence type="ECO:0008006" key="3">
    <source>
        <dbReference type="Google" id="ProtNLM"/>
    </source>
</evidence>
<dbReference type="EMBL" id="AHOM02000005">
    <property type="protein sequence ID" value="EJZ42264.1"/>
    <property type="molecule type" value="Genomic_DNA"/>
</dbReference>
<proteinExistence type="predicted"/>
<evidence type="ECO:0000313" key="1">
    <source>
        <dbReference type="EMBL" id="EJZ42264.1"/>
    </source>
</evidence>